<dbReference type="InterPro" id="IPR012997">
    <property type="entry name" value="RplA"/>
</dbReference>
<dbReference type="InterPro" id="IPR034718">
    <property type="entry name" value="RlpA"/>
</dbReference>
<dbReference type="NCBIfam" id="TIGR00413">
    <property type="entry name" value="rlpA"/>
    <property type="match status" value="1"/>
</dbReference>
<keyword evidence="7" id="KW-1185">Reference proteome</keyword>
<dbReference type="RefSeq" id="WP_377062564.1">
    <property type="nucleotide sequence ID" value="NZ_JBHSJJ010000003.1"/>
</dbReference>
<comment type="caution">
    <text evidence="6">The sequence shown here is derived from an EMBL/GenBank/DDBJ whole genome shotgun (WGS) entry which is preliminary data.</text>
</comment>
<evidence type="ECO:0000256" key="1">
    <source>
        <dbReference type="ARBA" id="ARBA00023239"/>
    </source>
</evidence>
<feature type="chain" id="PRO_5044901608" description="Probable endolytic peptidoglycan transglycosylase RlpA" evidence="3">
    <location>
        <begin position="30"/>
        <end position="186"/>
    </location>
</feature>
<keyword evidence="1 3" id="KW-0456">Lyase</keyword>
<dbReference type="EMBL" id="JBHSJJ010000003">
    <property type="protein sequence ID" value="MFC4871257.1"/>
    <property type="molecule type" value="Genomic_DNA"/>
</dbReference>
<reference evidence="7" key="1">
    <citation type="journal article" date="2019" name="Int. J. Syst. Evol. Microbiol.">
        <title>The Global Catalogue of Microorganisms (GCM) 10K type strain sequencing project: providing services to taxonomists for standard genome sequencing and annotation.</title>
        <authorList>
            <consortium name="The Broad Institute Genomics Platform"/>
            <consortium name="The Broad Institute Genome Sequencing Center for Infectious Disease"/>
            <person name="Wu L."/>
            <person name="Ma J."/>
        </authorList>
    </citation>
    <scope>NUCLEOTIDE SEQUENCE [LARGE SCALE GENOMIC DNA]</scope>
    <source>
        <strain evidence="7">CGMCC 4.7466</strain>
    </source>
</reference>
<comment type="similarity">
    <text evidence="3 4">Belongs to the RlpA family.</text>
</comment>
<dbReference type="HAMAP" id="MF_02071">
    <property type="entry name" value="RlpA"/>
    <property type="match status" value="1"/>
</dbReference>
<dbReference type="Gene3D" id="2.40.40.10">
    <property type="entry name" value="RlpA-like domain"/>
    <property type="match status" value="1"/>
</dbReference>
<keyword evidence="2 3" id="KW-0961">Cell wall biogenesis/degradation</keyword>
<dbReference type="InterPro" id="IPR009009">
    <property type="entry name" value="RlpA-like_DPBB"/>
</dbReference>
<dbReference type="Pfam" id="PF03330">
    <property type="entry name" value="DPBB_1"/>
    <property type="match status" value="1"/>
</dbReference>
<evidence type="ECO:0000256" key="2">
    <source>
        <dbReference type="ARBA" id="ARBA00023316"/>
    </source>
</evidence>
<feature type="domain" description="RlpA-like protein double-psi beta-barrel" evidence="5">
    <location>
        <begin position="45"/>
        <end position="133"/>
    </location>
</feature>
<protein>
    <recommendedName>
        <fullName evidence="3">Probable endolytic peptidoglycan transglycosylase RlpA</fullName>
        <ecNumber evidence="3">4.2.2.-</ecNumber>
    </recommendedName>
</protein>
<keyword evidence="3" id="KW-0732">Signal</keyword>
<gene>
    <name evidence="3" type="primary">rlpA</name>
    <name evidence="6" type="ORF">ACFPFU_06130</name>
</gene>
<dbReference type="Proteomes" id="UP001595818">
    <property type="component" value="Unassembled WGS sequence"/>
</dbReference>
<proteinExistence type="inferred from homology"/>
<name>A0ABV9SYD9_9BACT</name>
<accession>A0ABV9SYD9</accession>
<dbReference type="PANTHER" id="PTHR34183">
    <property type="entry name" value="ENDOLYTIC PEPTIDOGLYCAN TRANSGLYCOSYLASE RLPA"/>
    <property type="match status" value="1"/>
</dbReference>
<sequence precursor="true">MSFAIVAIMRKLFMCLLLSGMLGCFTAKAKAQSPFTAPDSLLTIQTGVASFYGKRFHQRKTASGETYDMREFTAAHKHLPFGTMLKVTNLRNGFQAIIKVNDRLPGSSGRIIDLSRGVAEHLGMVMDGITEVKLELLSHQAIAWVRDQYEDVPGDIRLRDYQVSVAYKKDESLLFEAGIFFETAVF</sequence>
<dbReference type="SUPFAM" id="SSF50685">
    <property type="entry name" value="Barwin-like endoglucanases"/>
    <property type="match status" value="1"/>
</dbReference>
<dbReference type="EC" id="4.2.2.-" evidence="3"/>
<feature type="signal peptide" evidence="3">
    <location>
        <begin position="1"/>
        <end position="29"/>
    </location>
</feature>
<evidence type="ECO:0000313" key="6">
    <source>
        <dbReference type="EMBL" id="MFC4871257.1"/>
    </source>
</evidence>
<comment type="function">
    <text evidence="3">Lytic transglycosylase with a strong preference for naked glycan strands that lack stem peptides.</text>
</comment>
<dbReference type="CDD" id="cd22268">
    <property type="entry name" value="DPBB_RlpA-like"/>
    <property type="match status" value="1"/>
</dbReference>
<dbReference type="PANTHER" id="PTHR34183:SF1">
    <property type="entry name" value="ENDOLYTIC PEPTIDOGLYCAN TRANSGLYCOSYLASE RLPA"/>
    <property type="match status" value="1"/>
</dbReference>
<organism evidence="6 7">
    <name type="scientific">Negadavirga shengliensis</name>
    <dbReference type="NCBI Taxonomy" id="1389218"/>
    <lineage>
        <taxon>Bacteria</taxon>
        <taxon>Pseudomonadati</taxon>
        <taxon>Bacteroidota</taxon>
        <taxon>Cytophagia</taxon>
        <taxon>Cytophagales</taxon>
        <taxon>Cyclobacteriaceae</taxon>
        <taxon>Negadavirga</taxon>
    </lineage>
</organism>
<dbReference type="InterPro" id="IPR036908">
    <property type="entry name" value="RlpA-like_sf"/>
</dbReference>
<evidence type="ECO:0000313" key="7">
    <source>
        <dbReference type="Proteomes" id="UP001595818"/>
    </source>
</evidence>
<evidence type="ECO:0000256" key="3">
    <source>
        <dbReference type="HAMAP-Rule" id="MF_02071"/>
    </source>
</evidence>
<evidence type="ECO:0000256" key="4">
    <source>
        <dbReference type="RuleBase" id="RU003495"/>
    </source>
</evidence>
<evidence type="ECO:0000259" key="5">
    <source>
        <dbReference type="Pfam" id="PF03330"/>
    </source>
</evidence>